<dbReference type="InterPro" id="IPR036188">
    <property type="entry name" value="FAD/NAD-bd_sf"/>
</dbReference>
<evidence type="ECO:0000256" key="3">
    <source>
        <dbReference type="ARBA" id="ARBA00022630"/>
    </source>
</evidence>
<accession>D7G9I3</accession>
<keyword evidence="9" id="KW-1185">Reference proteome</keyword>
<dbReference type="InParanoid" id="D7G9I3"/>
<keyword evidence="5" id="KW-0560">Oxidoreductase</keyword>
<comment type="cofactor">
    <cofactor evidence="1">
        <name>FAD</name>
        <dbReference type="ChEBI" id="CHEBI:57692"/>
    </cofactor>
</comment>
<dbReference type="InterPro" id="IPR004099">
    <property type="entry name" value="Pyr_nucl-diS_OxRdtase_dimer"/>
</dbReference>
<dbReference type="OrthoDB" id="361797at2759"/>
<dbReference type="SUPFAM" id="SSF55424">
    <property type="entry name" value="FAD/NAD-linked reductases, dimerisation (C-terminal) domain"/>
    <property type="match status" value="1"/>
</dbReference>
<evidence type="ECO:0000256" key="2">
    <source>
        <dbReference type="ARBA" id="ARBA00007532"/>
    </source>
</evidence>
<dbReference type="GO" id="GO:0003955">
    <property type="term" value="F:NAD(P)H dehydrogenase (quinone) activity"/>
    <property type="evidence" value="ECO:0007669"/>
    <property type="project" value="TreeGrafter"/>
</dbReference>
<dbReference type="InterPro" id="IPR023753">
    <property type="entry name" value="FAD/NAD-binding_dom"/>
</dbReference>
<name>D7G9I3_ECTSI</name>
<dbReference type="EMBL" id="FN649222">
    <property type="protein sequence ID" value="CBJ28323.1"/>
    <property type="molecule type" value="Genomic_DNA"/>
</dbReference>
<dbReference type="Pfam" id="PF07992">
    <property type="entry name" value="Pyr_redox_2"/>
    <property type="match status" value="1"/>
</dbReference>
<sequence>MERLRKLRAGISHHDSAKRFTSLGIDVYIGHGEFSSPNTVQVNGKTLKFKSAVVATGGSAALPPIPGLKEAPYLTNASVFNLTALPRRLVVIGGGPIGLELAQAMQRFGSEVTVLIRSGAIMPKEDDDARAIVLESLLKDGLNLQFHLKFLRVEHEDPKEEGDFPLIKIFVEQDGQEKVFECEALLVATGRKPNVSNVGLEKAGVEFNPKDGVKVNDQLQTTNKSIYAVGDCCTKFQFTHAADFMARIVIRNALFFGKAKFSDLLIPWATFTEPEVAHVGLYPRDMEAQKIAYDTYTKQFDDNDRAILEGETEGFVKIHVRRGTDRIIGATIVGAGAGDMISEVSVAMQSKVGLGSLAGVIHPYPTRAESIRQAGDLYNKTKLTPAVRSLFRNLMAIKR</sequence>
<dbReference type="PANTHER" id="PTHR43014">
    <property type="entry name" value="MERCURIC REDUCTASE"/>
    <property type="match status" value="1"/>
</dbReference>
<dbReference type="Pfam" id="PF02852">
    <property type="entry name" value="Pyr_redox_dim"/>
    <property type="match status" value="1"/>
</dbReference>
<keyword evidence="3" id="KW-0285">Flavoprotein</keyword>
<dbReference type="PRINTS" id="PR00368">
    <property type="entry name" value="FADPNR"/>
</dbReference>
<evidence type="ECO:0000313" key="9">
    <source>
        <dbReference type="Proteomes" id="UP000002630"/>
    </source>
</evidence>
<evidence type="ECO:0000256" key="5">
    <source>
        <dbReference type="ARBA" id="ARBA00023002"/>
    </source>
</evidence>
<dbReference type="GO" id="GO:0050660">
    <property type="term" value="F:flavin adenine dinucleotide binding"/>
    <property type="evidence" value="ECO:0007669"/>
    <property type="project" value="TreeGrafter"/>
</dbReference>
<dbReference type="Gene3D" id="3.30.390.30">
    <property type="match status" value="1"/>
</dbReference>
<feature type="domain" description="Pyridine nucleotide-disulphide oxidoreductase dimerisation" evidence="6">
    <location>
        <begin position="266"/>
        <end position="374"/>
    </location>
</feature>
<dbReference type="FunFam" id="3.30.390.30:FF:000001">
    <property type="entry name" value="Dihydrolipoyl dehydrogenase"/>
    <property type="match status" value="1"/>
</dbReference>
<dbReference type="InterPro" id="IPR016156">
    <property type="entry name" value="FAD/NAD-linked_Rdtase_dimer_sf"/>
</dbReference>
<comment type="similarity">
    <text evidence="2">Belongs to the class-I pyridine nucleotide-disulfide oxidoreductase family.</text>
</comment>
<dbReference type="PANTHER" id="PTHR43014:SF2">
    <property type="entry name" value="MERCURIC REDUCTASE"/>
    <property type="match status" value="1"/>
</dbReference>
<organism evidence="8 9">
    <name type="scientific">Ectocarpus siliculosus</name>
    <name type="common">Brown alga</name>
    <name type="synonym">Conferva siliculosa</name>
    <dbReference type="NCBI Taxonomy" id="2880"/>
    <lineage>
        <taxon>Eukaryota</taxon>
        <taxon>Sar</taxon>
        <taxon>Stramenopiles</taxon>
        <taxon>Ochrophyta</taxon>
        <taxon>PX clade</taxon>
        <taxon>Phaeophyceae</taxon>
        <taxon>Ectocarpales</taxon>
        <taxon>Ectocarpaceae</taxon>
        <taxon>Ectocarpus</taxon>
    </lineage>
</organism>
<dbReference type="eggNOG" id="KOG1335">
    <property type="taxonomic scope" value="Eukaryota"/>
</dbReference>
<reference evidence="8 9" key="1">
    <citation type="journal article" date="2010" name="Nature">
        <title>The Ectocarpus genome and the independent evolution of multicellularity in brown algae.</title>
        <authorList>
            <person name="Cock J.M."/>
            <person name="Sterck L."/>
            <person name="Rouze P."/>
            <person name="Scornet D."/>
            <person name="Allen A.E."/>
            <person name="Amoutzias G."/>
            <person name="Anthouard V."/>
            <person name="Artiguenave F."/>
            <person name="Aury J.M."/>
            <person name="Badger J.H."/>
            <person name="Beszteri B."/>
            <person name="Billiau K."/>
            <person name="Bonnet E."/>
            <person name="Bothwell J.H."/>
            <person name="Bowler C."/>
            <person name="Boyen C."/>
            <person name="Brownlee C."/>
            <person name="Carrano C.J."/>
            <person name="Charrier B."/>
            <person name="Cho G.Y."/>
            <person name="Coelho S.M."/>
            <person name="Collen J."/>
            <person name="Corre E."/>
            <person name="Da Silva C."/>
            <person name="Delage L."/>
            <person name="Delaroque N."/>
            <person name="Dittami S.M."/>
            <person name="Doulbeau S."/>
            <person name="Elias M."/>
            <person name="Farnham G."/>
            <person name="Gachon C.M."/>
            <person name="Gschloessl B."/>
            <person name="Heesch S."/>
            <person name="Jabbari K."/>
            <person name="Jubin C."/>
            <person name="Kawai H."/>
            <person name="Kimura K."/>
            <person name="Kloareg B."/>
            <person name="Kupper F.C."/>
            <person name="Lang D."/>
            <person name="Le Bail A."/>
            <person name="Leblanc C."/>
            <person name="Lerouge P."/>
            <person name="Lohr M."/>
            <person name="Lopez P.J."/>
            <person name="Martens C."/>
            <person name="Maumus F."/>
            <person name="Michel G."/>
            <person name="Miranda-Saavedra D."/>
            <person name="Morales J."/>
            <person name="Moreau H."/>
            <person name="Motomura T."/>
            <person name="Nagasato C."/>
            <person name="Napoli C.A."/>
            <person name="Nelson D.R."/>
            <person name="Nyvall-Collen P."/>
            <person name="Peters A.F."/>
            <person name="Pommier C."/>
            <person name="Potin P."/>
            <person name="Poulain J."/>
            <person name="Quesneville H."/>
            <person name="Read B."/>
            <person name="Rensing S.A."/>
            <person name="Ritter A."/>
            <person name="Rousvoal S."/>
            <person name="Samanta M."/>
            <person name="Samson G."/>
            <person name="Schroeder D.C."/>
            <person name="Segurens B."/>
            <person name="Strittmatter M."/>
            <person name="Tonon T."/>
            <person name="Tregear J.W."/>
            <person name="Valentin K."/>
            <person name="von Dassow P."/>
            <person name="Yamagishi T."/>
            <person name="Van de Peer Y."/>
            <person name="Wincker P."/>
        </authorList>
    </citation>
    <scope>NUCLEOTIDE SEQUENCE [LARGE SCALE GENOMIC DNA]</scope>
    <source>
        <strain evidence="9">Ec32 / CCAP1310/4</strain>
    </source>
</reference>
<evidence type="ECO:0000259" key="6">
    <source>
        <dbReference type="Pfam" id="PF02852"/>
    </source>
</evidence>
<dbReference type="Proteomes" id="UP000002630">
    <property type="component" value="Linkage Group LG22"/>
</dbReference>
<dbReference type="PRINTS" id="PR00411">
    <property type="entry name" value="PNDRDTASEI"/>
</dbReference>
<protein>
    <submittedName>
        <fullName evidence="8">Mercuric reductase A</fullName>
    </submittedName>
</protein>
<gene>
    <name evidence="8" type="ORF">Esi_0098_0083</name>
</gene>
<evidence type="ECO:0000256" key="4">
    <source>
        <dbReference type="ARBA" id="ARBA00022827"/>
    </source>
</evidence>
<dbReference type="Gene3D" id="3.50.50.60">
    <property type="entry name" value="FAD/NAD(P)-binding domain"/>
    <property type="match status" value="2"/>
</dbReference>
<evidence type="ECO:0000259" key="7">
    <source>
        <dbReference type="Pfam" id="PF07992"/>
    </source>
</evidence>
<proteinExistence type="inferred from homology"/>
<dbReference type="EMBL" id="FN649747">
    <property type="protein sequence ID" value="CBJ28323.1"/>
    <property type="molecule type" value="Genomic_DNA"/>
</dbReference>
<feature type="domain" description="FAD/NAD(P)-binding" evidence="7">
    <location>
        <begin position="23"/>
        <end position="243"/>
    </location>
</feature>
<dbReference type="AlphaFoldDB" id="D7G9I3"/>
<dbReference type="STRING" id="2880.D7G9I3"/>
<evidence type="ECO:0000313" key="8">
    <source>
        <dbReference type="EMBL" id="CBJ28323.1"/>
    </source>
</evidence>
<evidence type="ECO:0000256" key="1">
    <source>
        <dbReference type="ARBA" id="ARBA00001974"/>
    </source>
</evidence>
<dbReference type="SUPFAM" id="SSF51905">
    <property type="entry name" value="FAD/NAD(P)-binding domain"/>
    <property type="match status" value="1"/>
</dbReference>
<keyword evidence="4" id="KW-0274">FAD</keyword>
<dbReference type="OMA" id="MMIRAAN"/>